<dbReference type="RefSeq" id="WP_184637575.1">
    <property type="nucleotide sequence ID" value="NZ_BAABKT010000029.1"/>
</dbReference>
<dbReference type="Proteomes" id="UP000578077">
    <property type="component" value="Unassembled WGS sequence"/>
</dbReference>
<protein>
    <submittedName>
        <fullName evidence="1">Uncharacterized protein</fullName>
    </submittedName>
</protein>
<accession>A0A841EB94</accession>
<reference evidence="1 2" key="1">
    <citation type="submission" date="2020-08" db="EMBL/GenBank/DDBJ databases">
        <title>Sequencing the genomes of 1000 actinobacteria strains.</title>
        <authorList>
            <person name="Klenk H.-P."/>
        </authorList>
    </citation>
    <scope>NUCLEOTIDE SEQUENCE [LARGE SCALE GENOMIC DNA]</scope>
    <source>
        <strain evidence="1 2">DSM 44593</strain>
    </source>
</reference>
<dbReference type="AlphaFoldDB" id="A0A841EB94"/>
<keyword evidence="2" id="KW-1185">Reference proteome</keyword>
<name>A0A841EB94_9ACTN</name>
<dbReference type="EMBL" id="JACHLY010000001">
    <property type="protein sequence ID" value="MBB6000256.1"/>
    <property type="molecule type" value="Genomic_DNA"/>
</dbReference>
<comment type="caution">
    <text evidence="1">The sequence shown here is derived from an EMBL/GenBank/DDBJ whole genome shotgun (WGS) entry which is preliminary data.</text>
</comment>
<organism evidence="1 2">
    <name type="scientific">Streptomonospora salina</name>
    <dbReference type="NCBI Taxonomy" id="104205"/>
    <lineage>
        <taxon>Bacteria</taxon>
        <taxon>Bacillati</taxon>
        <taxon>Actinomycetota</taxon>
        <taxon>Actinomycetes</taxon>
        <taxon>Streptosporangiales</taxon>
        <taxon>Nocardiopsidaceae</taxon>
        <taxon>Streptomonospora</taxon>
    </lineage>
</organism>
<evidence type="ECO:0000313" key="2">
    <source>
        <dbReference type="Proteomes" id="UP000578077"/>
    </source>
</evidence>
<sequence>MNLGYAEFADTLLTAAKEQDQRRVHAAFVMIYALDGDAGIRAMLGTVLDQATAGLPAPEGDDFYTLSAFAFTLGSTATSECIDEMPYELGWSLRMISARLNGDTESIESLIASAQADDRLSTCSLTLALVAGQTSYQGVGRE</sequence>
<proteinExistence type="predicted"/>
<gene>
    <name evidence="1" type="ORF">HNR25_004007</name>
</gene>
<evidence type="ECO:0000313" key="1">
    <source>
        <dbReference type="EMBL" id="MBB6000256.1"/>
    </source>
</evidence>